<name>A0AAW1R3J7_9CHLO</name>
<comment type="caution">
    <text evidence="1">The sequence shown here is derived from an EMBL/GenBank/DDBJ whole genome shotgun (WGS) entry which is preliminary data.</text>
</comment>
<proteinExistence type="predicted"/>
<protein>
    <submittedName>
        <fullName evidence="1">Uncharacterized protein</fullName>
    </submittedName>
</protein>
<organism evidence="1 2">
    <name type="scientific">Elliptochloris bilobata</name>
    <dbReference type="NCBI Taxonomy" id="381761"/>
    <lineage>
        <taxon>Eukaryota</taxon>
        <taxon>Viridiplantae</taxon>
        <taxon>Chlorophyta</taxon>
        <taxon>core chlorophytes</taxon>
        <taxon>Trebouxiophyceae</taxon>
        <taxon>Trebouxiophyceae incertae sedis</taxon>
        <taxon>Elliptochloris clade</taxon>
        <taxon>Elliptochloris</taxon>
    </lineage>
</organism>
<evidence type="ECO:0000313" key="2">
    <source>
        <dbReference type="Proteomes" id="UP001445335"/>
    </source>
</evidence>
<evidence type="ECO:0000313" key="1">
    <source>
        <dbReference type="EMBL" id="KAK9828098.1"/>
    </source>
</evidence>
<gene>
    <name evidence="1" type="ORF">WJX81_004101</name>
</gene>
<dbReference type="Proteomes" id="UP001445335">
    <property type="component" value="Unassembled WGS sequence"/>
</dbReference>
<reference evidence="1 2" key="1">
    <citation type="journal article" date="2024" name="Nat. Commun.">
        <title>Phylogenomics reveals the evolutionary origins of lichenization in chlorophyte algae.</title>
        <authorList>
            <person name="Puginier C."/>
            <person name="Libourel C."/>
            <person name="Otte J."/>
            <person name="Skaloud P."/>
            <person name="Haon M."/>
            <person name="Grisel S."/>
            <person name="Petersen M."/>
            <person name="Berrin J.G."/>
            <person name="Delaux P.M."/>
            <person name="Dal Grande F."/>
            <person name="Keller J."/>
        </authorList>
    </citation>
    <scope>NUCLEOTIDE SEQUENCE [LARGE SCALE GENOMIC DNA]</scope>
    <source>
        <strain evidence="1 2">SAG 245.80</strain>
    </source>
</reference>
<accession>A0AAW1R3J7</accession>
<dbReference type="EMBL" id="JALJOU010000052">
    <property type="protein sequence ID" value="KAK9828098.1"/>
    <property type="molecule type" value="Genomic_DNA"/>
</dbReference>
<sequence length="76" mass="7912">MWHGWAAPAAPGLSMPYNPHDVGRAYSRVGGSAAGTCYAHVFSHDASKEMYLVDDTGKPVLTPGTLGLPNGLGGRD</sequence>
<dbReference type="AlphaFoldDB" id="A0AAW1R3J7"/>
<keyword evidence="2" id="KW-1185">Reference proteome</keyword>